<dbReference type="Pfam" id="PF13102">
    <property type="entry name" value="Phage_int_SAM_5"/>
    <property type="match status" value="1"/>
</dbReference>
<comment type="similarity">
    <text evidence="1">Belongs to the 'phage' integrase family.</text>
</comment>
<dbReference type="STRING" id="478744.SAMN05444359_12617"/>
<dbReference type="InterPro" id="IPR011010">
    <property type="entry name" value="DNA_brk_join_enz"/>
</dbReference>
<gene>
    <name evidence="5" type="ORF">SAMN05444359_12617</name>
</gene>
<dbReference type="EMBL" id="FOFB01000026">
    <property type="protein sequence ID" value="SER15957.1"/>
    <property type="molecule type" value="Genomic_DNA"/>
</dbReference>
<dbReference type="Proteomes" id="UP000199021">
    <property type="component" value="Unassembled WGS sequence"/>
</dbReference>
<dbReference type="GO" id="GO:0006310">
    <property type="term" value="P:DNA recombination"/>
    <property type="evidence" value="ECO:0007669"/>
    <property type="project" value="UniProtKB-KW"/>
</dbReference>
<dbReference type="Gene3D" id="1.10.150.130">
    <property type="match status" value="1"/>
</dbReference>
<dbReference type="InterPro" id="IPR025269">
    <property type="entry name" value="SAM-like_dom"/>
</dbReference>
<organism evidence="5 6">
    <name type="scientific">Neolewinella agarilytica</name>
    <dbReference type="NCBI Taxonomy" id="478744"/>
    <lineage>
        <taxon>Bacteria</taxon>
        <taxon>Pseudomonadati</taxon>
        <taxon>Bacteroidota</taxon>
        <taxon>Saprospiria</taxon>
        <taxon>Saprospirales</taxon>
        <taxon>Lewinellaceae</taxon>
        <taxon>Neolewinella</taxon>
    </lineage>
</organism>
<dbReference type="InterPro" id="IPR035386">
    <property type="entry name" value="Arm-DNA-bind_5"/>
</dbReference>
<feature type="domain" description="Tyr recombinase" evidence="4">
    <location>
        <begin position="193"/>
        <end position="374"/>
    </location>
</feature>
<keyword evidence="6" id="KW-1185">Reference proteome</keyword>
<evidence type="ECO:0000259" key="4">
    <source>
        <dbReference type="PROSITE" id="PS51898"/>
    </source>
</evidence>
<dbReference type="PROSITE" id="PS51898">
    <property type="entry name" value="TYR_RECOMBINASE"/>
    <property type="match status" value="1"/>
</dbReference>
<proteinExistence type="inferred from homology"/>
<evidence type="ECO:0000256" key="2">
    <source>
        <dbReference type="ARBA" id="ARBA00023125"/>
    </source>
</evidence>
<dbReference type="InterPro" id="IPR010998">
    <property type="entry name" value="Integrase_recombinase_N"/>
</dbReference>
<dbReference type="Gene3D" id="1.10.443.10">
    <property type="entry name" value="Intergrase catalytic core"/>
    <property type="match status" value="1"/>
</dbReference>
<accession>A0A1H9LXP1</accession>
<evidence type="ECO:0000313" key="5">
    <source>
        <dbReference type="EMBL" id="SER15957.1"/>
    </source>
</evidence>
<sequence>MTVRALLWKHSVRKDGTSNIKIYSYQEGKKKYVKTKFYALPKDWDERRGRLKPRAPFAAKINAILGRLEMEAKGEMMGVRSSLIRFVAEYVEDCRDGREGLRKGTWKKFISFRNKLQTYKDSRQLEDITFSQIDLAFYADFKNFLRDSGTGRSGVANHIKHLKKFMQLGLDRGLHNNVAFKAKSFKAERIRPNDKIYLTPEEISTMANLDLSGFPSLEKERDRFLVSYYLVMRFGDSLRINEGSISQHNGRYYYKNIAEKTETVSFVPIKPAALKLIRKHNYDFTGDTNQEANKKLKRIAAMAGFLTNMAEPGAPHQPKCSLVTTHTARRSAATNMHLAGMPLSEIMQLGGWRFEATLKQYLLAGGLDLAHISADREFFL</sequence>
<dbReference type="GO" id="GO:0003677">
    <property type="term" value="F:DNA binding"/>
    <property type="evidence" value="ECO:0007669"/>
    <property type="project" value="UniProtKB-KW"/>
</dbReference>
<evidence type="ECO:0000256" key="3">
    <source>
        <dbReference type="ARBA" id="ARBA00023172"/>
    </source>
</evidence>
<name>A0A1H9LXP1_9BACT</name>
<dbReference type="SUPFAM" id="SSF56349">
    <property type="entry name" value="DNA breaking-rejoining enzymes"/>
    <property type="match status" value="1"/>
</dbReference>
<dbReference type="RefSeq" id="WP_090171878.1">
    <property type="nucleotide sequence ID" value="NZ_FOFB01000026.1"/>
</dbReference>
<dbReference type="PANTHER" id="PTHR30349">
    <property type="entry name" value="PHAGE INTEGRASE-RELATED"/>
    <property type="match status" value="1"/>
</dbReference>
<dbReference type="InterPro" id="IPR002104">
    <property type="entry name" value="Integrase_catalytic"/>
</dbReference>
<evidence type="ECO:0000313" key="6">
    <source>
        <dbReference type="Proteomes" id="UP000199021"/>
    </source>
</evidence>
<dbReference type="GO" id="GO:0015074">
    <property type="term" value="P:DNA integration"/>
    <property type="evidence" value="ECO:0007669"/>
    <property type="project" value="InterPro"/>
</dbReference>
<dbReference type="AlphaFoldDB" id="A0A1H9LXP1"/>
<dbReference type="PANTHER" id="PTHR30349:SF64">
    <property type="entry name" value="PROPHAGE INTEGRASE INTD-RELATED"/>
    <property type="match status" value="1"/>
</dbReference>
<dbReference type="InterPro" id="IPR050090">
    <property type="entry name" value="Tyrosine_recombinase_XerCD"/>
</dbReference>
<keyword evidence="3" id="KW-0233">DNA recombination</keyword>
<dbReference type="InParanoid" id="A0A1H9LXP1"/>
<reference evidence="6" key="1">
    <citation type="submission" date="2016-10" db="EMBL/GenBank/DDBJ databases">
        <authorList>
            <person name="Varghese N."/>
            <person name="Submissions S."/>
        </authorList>
    </citation>
    <scope>NUCLEOTIDE SEQUENCE [LARGE SCALE GENOMIC DNA]</scope>
    <source>
        <strain evidence="6">DSM 24740</strain>
    </source>
</reference>
<dbReference type="OrthoDB" id="1493636at2"/>
<protein>
    <submittedName>
        <fullName evidence="5">Phage integrase family protein</fullName>
    </submittedName>
</protein>
<evidence type="ECO:0000256" key="1">
    <source>
        <dbReference type="ARBA" id="ARBA00008857"/>
    </source>
</evidence>
<keyword evidence="2" id="KW-0238">DNA-binding</keyword>
<dbReference type="InterPro" id="IPR013762">
    <property type="entry name" value="Integrase-like_cat_sf"/>
</dbReference>
<dbReference type="Pfam" id="PF17293">
    <property type="entry name" value="Arm-DNA-bind_5"/>
    <property type="match status" value="1"/>
</dbReference>